<evidence type="ECO:0008006" key="5">
    <source>
        <dbReference type="Google" id="ProtNLM"/>
    </source>
</evidence>
<feature type="region of interest" description="Disordered" evidence="1">
    <location>
        <begin position="61"/>
        <end position="80"/>
    </location>
</feature>
<comment type="caution">
    <text evidence="3">The sequence shown here is derived from an EMBL/GenBank/DDBJ whole genome shotgun (WGS) entry which is preliminary data.</text>
</comment>
<gene>
    <name evidence="3" type="ORF">QBC47DRAFT_387360</name>
</gene>
<name>A0AAJ0B737_9PEZI</name>
<proteinExistence type="predicted"/>
<feature type="signal peptide" evidence="2">
    <location>
        <begin position="1"/>
        <end position="22"/>
    </location>
</feature>
<dbReference type="EMBL" id="MU839838">
    <property type="protein sequence ID" value="KAK1752915.1"/>
    <property type="molecule type" value="Genomic_DNA"/>
</dbReference>
<sequence>MCPFRPFSPMAMWFLILTSLEGVVPRFTALRGPLHRAMTELWGAAQWEQELDRELAGRMEDRQAAKKSNDERACSISRYV</sequence>
<dbReference type="AlphaFoldDB" id="A0AAJ0B737"/>
<keyword evidence="2" id="KW-0732">Signal</keyword>
<accession>A0AAJ0B737</accession>
<evidence type="ECO:0000256" key="2">
    <source>
        <dbReference type="SAM" id="SignalP"/>
    </source>
</evidence>
<reference evidence="3" key="1">
    <citation type="submission" date="2023-06" db="EMBL/GenBank/DDBJ databases">
        <title>Genome-scale phylogeny and comparative genomics of the fungal order Sordariales.</title>
        <authorList>
            <consortium name="Lawrence Berkeley National Laboratory"/>
            <person name="Hensen N."/>
            <person name="Bonometti L."/>
            <person name="Westerberg I."/>
            <person name="Brannstrom I.O."/>
            <person name="Guillou S."/>
            <person name="Cros-Aarteil S."/>
            <person name="Calhoun S."/>
            <person name="Haridas S."/>
            <person name="Kuo A."/>
            <person name="Mondo S."/>
            <person name="Pangilinan J."/>
            <person name="Riley R."/>
            <person name="Labutti K."/>
            <person name="Andreopoulos B."/>
            <person name="Lipzen A."/>
            <person name="Chen C."/>
            <person name="Yanf M."/>
            <person name="Daum C."/>
            <person name="Ng V."/>
            <person name="Clum A."/>
            <person name="Steindorff A."/>
            <person name="Ohm R."/>
            <person name="Martin F."/>
            <person name="Silar P."/>
            <person name="Natvig D."/>
            <person name="Lalanne C."/>
            <person name="Gautier V."/>
            <person name="Ament-Velasquez S.L."/>
            <person name="Kruys A."/>
            <person name="Hutchinson M.I."/>
            <person name="Powell A.J."/>
            <person name="Barry K."/>
            <person name="Miller A.N."/>
            <person name="Grigoriev I.V."/>
            <person name="Debuchy R."/>
            <person name="Gladieux P."/>
            <person name="Thoren M.H."/>
            <person name="Johannesson H."/>
        </authorList>
    </citation>
    <scope>NUCLEOTIDE SEQUENCE</scope>
    <source>
        <strain evidence="3">PSN4</strain>
    </source>
</reference>
<dbReference type="Proteomes" id="UP001239445">
    <property type="component" value="Unassembled WGS sequence"/>
</dbReference>
<evidence type="ECO:0000313" key="3">
    <source>
        <dbReference type="EMBL" id="KAK1752915.1"/>
    </source>
</evidence>
<feature type="chain" id="PRO_5042558011" description="Secreted protein" evidence="2">
    <location>
        <begin position="23"/>
        <end position="80"/>
    </location>
</feature>
<feature type="compositionally biased region" description="Basic and acidic residues" evidence="1">
    <location>
        <begin position="61"/>
        <end position="73"/>
    </location>
</feature>
<keyword evidence="4" id="KW-1185">Reference proteome</keyword>
<protein>
    <recommendedName>
        <fullName evidence="5">Secreted protein</fullName>
    </recommendedName>
</protein>
<evidence type="ECO:0000256" key="1">
    <source>
        <dbReference type="SAM" id="MobiDB-lite"/>
    </source>
</evidence>
<organism evidence="3 4">
    <name type="scientific">Echria macrotheca</name>
    <dbReference type="NCBI Taxonomy" id="438768"/>
    <lineage>
        <taxon>Eukaryota</taxon>
        <taxon>Fungi</taxon>
        <taxon>Dikarya</taxon>
        <taxon>Ascomycota</taxon>
        <taxon>Pezizomycotina</taxon>
        <taxon>Sordariomycetes</taxon>
        <taxon>Sordariomycetidae</taxon>
        <taxon>Sordariales</taxon>
        <taxon>Schizotheciaceae</taxon>
        <taxon>Echria</taxon>
    </lineage>
</organism>
<evidence type="ECO:0000313" key="4">
    <source>
        <dbReference type="Proteomes" id="UP001239445"/>
    </source>
</evidence>